<dbReference type="Proteomes" id="UP000015454">
    <property type="component" value="Unassembled WGS sequence"/>
</dbReference>
<keyword evidence="5" id="KW-1185">Reference proteome</keyword>
<evidence type="ECO:0000256" key="2">
    <source>
        <dbReference type="ARBA" id="ARBA00023002"/>
    </source>
</evidence>
<dbReference type="PANTHER" id="PTHR44196:SF1">
    <property type="entry name" value="DEHYDROGENASE_REDUCTASE SDR FAMILY MEMBER 7B"/>
    <property type="match status" value="1"/>
</dbReference>
<evidence type="ECO:0000256" key="1">
    <source>
        <dbReference type="ARBA" id="ARBA00006484"/>
    </source>
</evidence>
<organism evidence="4 5">
    <name type="scientific">Leptospira broomii serovar Hurstbridge str. 5399</name>
    <dbReference type="NCBI Taxonomy" id="1049789"/>
    <lineage>
        <taxon>Bacteria</taxon>
        <taxon>Pseudomonadati</taxon>
        <taxon>Spirochaetota</taxon>
        <taxon>Spirochaetia</taxon>
        <taxon>Leptospirales</taxon>
        <taxon>Leptospiraceae</taxon>
        <taxon>Leptospira</taxon>
    </lineage>
</organism>
<reference evidence="4" key="1">
    <citation type="submission" date="2013-05" db="EMBL/GenBank/DDBJ databases">
        <authorList>
            <person name="Harkins D.M."/>
            <person name="Durkin A.S."/>
            <person name="Brinkac L.M."/>
            <person name="Haft D.H."/>
            <person name="Selengut J.D."/>
            <person name="Sanka R."/>
            <person name="DePew J."/>
            <person name="Purushe J."/>
            <person name="Hartskeerl R.A."/>
            <person name="Ahmed A."/>
            <person name="van der Linden H."/>
            <person name="Goris M.G.A."/>
            <person name="Vinetz J.M."/>
            <person name="Sutton G.G."/>
            <person name="Nierman W.C."/>
            <person name="Fouts D.E."/>
        </authorList>
    </citation>
    <scope>NUCLEOTIDE SEQUENCE [LARGE SCALE GENOMIC DNA]</scope>
    <source>
        <strain evidence="4">5399</strain>
    </source>
</reference>
<dbReference type="InterPro" id="IPR002347">
    <property type="entry name" value="SDR_fam"/>
</dbReference>
<dbReference type="GO" id="GO:0016491">
    <property type="term" value="F:oxidoreductase activity"/>
    <property type="evidence" value="ECO:0007669"/>
    <property type="project" value="UniProtKB-KW"/>
</dbReference>
<gene>
    <name evidence="4" type="ORF">LEP1GSC050_3120</name>
</gene>
<dbReference type="InterPro" id="IPR020904">
    <property type="entry name" value="Sc_DH/Rdtase_CS"/>
</dbReference>
<dbReference type="SUPFAM" id="SSF51735">
    <property type="entry name" value="NAD(P)-binding Rossmann-fold domains"/>
    <property type="match status" value="1"/>
</dbReference>
<dbReference type="PROSITE" id="PS00061">
    <property type="entry name" value="ADH_SHORT"/>
    <property type="match status" value="1"/>
</dbReference>
<evidence type="ECO:0000256" key="3">
    <source>
        <dbReference type="RuleBase" id="RU000363"/>
    </source>
</evidence>
<dbReference type="GO" id="GO:0016020">
    <property type="term" value="C:membrane"/>
    <property type="evidence" value="ECO:0007669"/>
    <property type="project" value="TreeGrafter"/>
</dbReference>
<comment type="similarity">
    <text evidence="1 3">Belongs to the short-chain dehydrogenases/reductases (SDR) family.</text>
</comment>
<dbReference type="PANTHER" id="PTHR44196">
    <property type="entry name" value="DEHYDROGENASE/REDUCTASE SDR FAMILY MEMBER 7B"/>
    <property type="match status" value="1"/>
</dbReference>
<accession>T0FBA5</accession>
<sequence>MNLIFCLSCESAILPPNSVFLRYANPERILLRFDLLFSESFLLFSASPNGVSNMSLYFKDKVFLVTGASSGIGRSLAKELSKAGAVVGVVARRKDALKELKASVPNSDQMIILPADVTSETELKRVVEEFRKRVKRVDGFIHNAGVSMRALASEADFKVFRNLIETNYYPLVLLYKLLESDLRQTDGHVVAVSSIQGKFATQYRSGYAASKHAVQAFMDSIRLENAESGVHVLTVSPGFVKTDISVKALSADGSPHGIMDEGQKKGMEPDTVAKIVLKGIEARKRDLYPAGFKEKFGLFLSRFAPKTLDKLLLKSRVT</sequence>
<dbReference type="PRINTS" id="PR00080">
    <property type="entry name" value="SDRFAMILY"/>
</dbReference>
<dbReference type="Gene3D" id="3.40.50.720">
    <property type="entry name" value="NAD(P)-binding Rossmann-like Domain"/>
    <property type="match status" value="1"/>
</dbReference>
<dbReference type="STRING" id="1049789.LEP1GSC050_3120"/>
<dbReference type="EMBL" id="AHMO02000008">
    <property type="protein sequence ID" value="EQA44867.1"/>
    <property type="molecule type" value="Genomic_DNA"/>
</dbReference>
<name>T0FBA5_9LEPT</name>
<protein>
    <submittedName>
        <fullName evidence="4">KR domain protein</fullName>
    </submittedName>
</protein>
<dbReference type="InterPro" id="IPR036291">
    <property type="entry name" value="NAD(P)-bd_dom_sf"/>
</dbReference>
<proteinExistence type="inferred from homology"/>
<dbReference type="Pfam" id="PF00106">
    <property type="entry name" value="adh_short"/>
    <property type="match status" value="1"/>
</dbReference>
<dbReference type="NCBIfam" id="NF004825">
    <property type="entry name" value="PRK06181.1"/>
    <property type="match status" value="1"/>
</dbReference>
<keyword evidence="2" id="KW-0560">Oxidoreductase</keyword>
<dbReference type="PRINTS" id="PR00081">
    <property type="entry name" value="GDHRDH"/>
</dbReference>
<evidence type="ECO:0000313" key="5">
    <source>
        <dbReference type="Proteomes" id="UP000015454"/>
    </source>
</evidence>
<comment type="caution">
    <text evidence="4">The sequence shown here is derived from an EMBL/GenBank/DDBJ whole genome shotgun (WGS) entry which is preliminary data.</text>
</comment>
<evidence type="ECO:0000313" key="4">
    <source>
        <dbReference type="EMBL" id="EQA44867.1"/>
    </source>
</evidence>
<dbReference type="AlphaFoldDB" id="T0FBA5"/>